<dbReference type="RefSeq" id="WP_084063240.1">
    <property type="nucleotide sequence ID" value="NZ_FQVW01000010.1"/>
</dbReference>
<dbReference type="EMBL" id="FQVW01000010">
    <property type="protein sequence ID" value="SHF95253.1"/>
    <property type="molecule type" value="Genomic_DNA"/>
</dbReference>
<proteinExistence type="predicted"/>
<evidence type="ECO:0000313" key="1">
    <source>
        <dbReference type="EMBL" id="SHF95253.1"/>
    </source>
</evidence>
<organism evidence="1 2">
    <name type="scientific">Ornithinibacillus halophilus</name>
    <dbReference type="NCBI Taxonomy" id="930117"/>
    <lineage>
        <taxon>Bacteria</taxon>
        <taxon>Bacillati</taxon>
        <taxon>Bacillota</taxon>
        <taxon>Bacilli</taxon>
        <taxon>Bacillales</taxon>
        <taxon>Bacillaceae</taxon>
        <taxon>Ornithinibacillus</taxon>
    </lineage>
</organism>
<dbReference type="Proteomes" id="UP000183988">
    <property type="component" value="Unassembled WGS sequence"/>
</dbReference>
<evidence type="ECO:0000313" key="2">
    <source>
        <dbReference type="Proteomes" id="UP000183988"/>
    </source>
</evidence>
<accession>A0A1M5FUT3</accession>
<gene>
    <name evidence="1" type="ORF">SAMN05216225_101037</name>
</gene>
<dbReference type="OrthoDB" id="893918at2"/>
<reference evidence="1 2" key="1">
    <citation type="submission" date="2016-11" db="EMBL/GenBank/DDBJ databases">
        <authorList>
            <person name="Jaros S."/>
            <person name="Januszkiewicz K."/>
            <person name="Wedrychowicz H."/>
        </authorList>
    </citation>
    <scope>NUCLEOTIDE SEQUENCE [LARGE SCALE GENOMIC DNA]</scope>
    <source>
        <strain evidence="1 2">IBRC-M 10683</strain>
    </source>
</reference>
<dbReference type="STRING" id="930117.SAMN05216225_101037"/>
<name>A0A1M5FUT3_9BACI</name>
<dbReference type="Pfam" id="PF14106">
    <property type="entry name" value="DUF4279"/>
    <property type="match status" value="1"/>
</dbReference>
<dbReference type="AlphaFoldDB" id="A0A1M5FUT3"/>
<keyword evidence="2" id="KW-1185">Reference proteome</keyword>
<dbReference type="InterPro" id="IPR025459">
    <property type="entry name" value="DUF4279"/>
</dbReference>
<sequence length="380" mass="44525">MKFHQLQLHKGSIESNNLSMPITWTEVGNQSNKLAIVLPSYEYTTQGPLLWYSNQVFLEAGFDTLQFHYSMNQFDEEKLPMIVNEMIASFLQQKQQYEEIQFVSIGVGSTIASHFLLHQAYPKVQAIWFSPKIQHPSVHQALSHRSNKGLVLFGEDGDLLYEDEVHLLEEKDHLIIAHVTGANDLLESNLSVDENINIIRSLMKIIESFIKKGKIELNEEKSKIRIYLSIYGDEFPLDEITEKLEIQPSKTYKKGEEIIPPHGRPNPYYKRYYQETCWEYDMDYVESIDLEEQMDLFVRRFYSKIYIINELREKYNLKSHIQVVLEVENGEMPVLTLNKKILSFAHLIKSEYIGFDTYVMPFDENIRFESDGINFKGRKL</sequence>
<protein>
    <submittedName>
        <fullName evidence="1">Uncharacterized protein</fullName>
    </submittedName>
</protein>